<comment type="subcellular location">
    <subcellularLocation>
        <location evidence="1">Mitochondrion membrane</location>
        <topology evidence="1">Multi-pass membrane protein</topology>
    </subcellularLocation>
</comment>
<evidence type="ECO:0000256" key="1">
    <source>
        <dbReference type="ARBA" id="ARBA00004225"/>
    </source>
</evidence>
<keyword evidence="4" id="KW-0496">Mitochondrion</keyword>
<dbReference type="FunCoup" id="A0A1C7N3M9">
    <property type="interactions" value="45"/>
</dbReference>
<dbReference type="Proteomes" id="UP000093000">
    <property type="component" value="Unassembled WGS sequence"/>
</dbReference>
<dbReference type="PANTHER" id="PTHR28234">
    <property type="entry name" value="NUCLEAR CONTROL OF ATPASE PROTEIN 2"/>
    <property type="match status" value="1"/>
</dbReference>
<evidence type="ECO:0000256" key="3">
    <source>
        <dbReference type="ARBA" id="ARBA00022989"/>
    </source>
</evidence>
<protein>
    <submittedName>
        <fullName evidence="6">Nuclear control of ATPase protein 2</fullName>
    </submittedName>
</protein>
<comment type="caution">
    <text evidence="6">The sequence shown here is derived from an EMBL/GenBank/DDBJ whole genome shotgun (WGS) entry which is preliminary data.</text>
</comment>
<dbReference type="Pfam" id="PF08637">
    <property type="entry name" value="NCA2"/>
    <property type="match status" value="1"/>
</dbReference>
<evidence type="ECO:0000256" key="4">
    <source>
        <dbReference type="ARBA" id="ARBA00023128"/>
    </source>
</evidence>
<dbReference type="InterPro" id="IPR013946">
    <property type="entry name" value="NCA2-like"/>
</dbReference>
<reference evidence="6" key="1">
    <citation type="submission" date="2016-03" db="EMBL/GenBank/DDBJ databases">
        <title>Choanephora cucurbitarum.</title>
        <authorList>
            <person name="Min B."/>
            <person name="Park H."/>
            <person name="Park J.-H."/>
            <person name="Shin H.-D."/>
            <person name="Choi I.-G."/>
        </authorList>
    </citation>
    <scope>NUCLEOTIDE SEQUENCE [LARGE SCALE GENOMIC DNA]</scope>
    <source>
        <strain evidence="6">KUS-F28377</strain>
    </source>
</reference>
<name>A0A1C7N3M9_9FUNG</name>
<organism evidence="6 7">
    <name type="scientific">Choanephora cucurbitarum</name>
    <dbReference type="NCBI Taxonomy" id="101091"/>
    <lineage>
        <taxon>Eukaryota</taxon>
        <taxon>Fungi</taxon>
        <taxon>Fungi incertae sedis</taxon>
        <taxon>Mucoromycota</taxon>
        <taxon>Mucoromycotina</taxon>
        <taxon>Mucoromycetes</taxon>
        <taxon>Mucorales</taxon>
        <taxon>Mucorineae</taxon>
        <taxon>Choanephoraceae</taxon>
        <taxon>Choanephoroideae</taxon>
        <taxon>Choanephora</taxon>
    </lineage>
</organism>
<dbReference type="OrthoDB" id="413313at2759"/>
<evidence type="ECO:0000313" key="6">
    <source>
        <dbReference type="EMBL" id="OBZ83246.1"/>
    </source>
</evidence>
<keyword evidence="5" id="KW-0472">Membrane</keyword>
<keyword evidence="2" id="KW-0812">Transmembrane</keyword>
<dbReference type="EMBL" id="LUGH01000696">
    <property type="protein sequence ID" value="OBZ83246.1"/>
    <property type="molecule type" value="Genomic_DNA"/>
</dbReference>
<keyword evidence="3" id="KW-1133">Transmembrane helix</keyword>
<dbReference type="InParanoid" id="A0A1C7N3M9"/>
<evidence type="ECO:0000256" key="5">
    <source>
        <dbReference type="ARBA" id="ARBA00023136"/>
    </source>
</evidence>
<dbReference type="STRING" id="101091.A0A1C7N3M9"/>
<evidence type="ECO:0000256" key="2">
    <source>
        <dbReference type="ARBA" id="ARBA00022692"/>
    </source>
</evidence>
<dbReference type="GO" id="GO:0005741">
    <property type="term" value="C:mitochondrial outer membrane"/>
    <property type="evidence" value="ECO:0007669"/>
    <property type="project" value="TreeGrafter"/>
</dbReference>
<proteinExistence type="predicted"/>
<evidence type="ECO:0000313" key="7">
    <source>
        <dbReference type="Proteomes" id="UP000093000"/>
    </source>
</evidence>
<dbReference type="PANTHER" id="PTHR28234:SF1">
    <property type="entry name" value="NUCLEAR CONTROL OF ATPASE PROTEIN 2"/>
    <property type="match status" value="1"/>
</dbReference>
<gene>
    <name evidence="6" type="primary">nca2</name>
    <name evidence="6" type="ORF">A0J61_08705</name>
</gene>
<accession>A0A1C7N3M9</accession>
<dbReference type="AlphaFoldDB" id="A0A1C7N3M9"/>
<sequence length="645" mass="74105">MSTFVGEQVQRLDAILSQSFEQKLEKNGTVKNFSSLNRKDQFLFEATQTLGLTGNTLPSFEKVQQCLEKYHEEHSANISEAADTELESLFLAKCTIAVYGQVFSKLLNLTLPVSESIDYWNHIHGSTTREIYYGLQTTPQRIFNLLKRTIEQIANSNYTLQEARPVITSSDYILTSLFPIHNTKSVKQKQPFDAIKFFTLSSLHRRPLILEMLSDEISLKKQSLQGFRTEQAAALGVLLLSPPQFKYEATTNDRIHGMANEMKKCIEIIKYVMKPSGLESGRVEKNLFHFQSQLNVQDANISTRDISTELYQLTKDCSETYDLHMKVVQSSYGVPSRLTRYWIPAIVSYVAASWTINYGLERKEDIAHALEELGKTAHDFVLNWIWEPFRKVYYTIRLKDQRLSLLSKEGLSSDLDSLERMVVGFAKEKLHMSDADLVRIAADVREGDMSVLLKEYEKEIKSPLKNVIVGDLLRTILIQVQKTKVDVDLAMTALDKLLKSNELNFAFLAVAPSMLLSWASVSWFKHTLQGKSRQKMKKVGLPIKETLRRIERQLTVNEPIHRGEVNEWKLANRQDETNTHQVECETQGILLCEVHLLRAYARSLPRQNSIQARFLEDVRDLENPNLTNEQKVKTVARIVRFWQFS</sequence>
<keyword evidence="7" id="KW-1185">Reference proteome</keyword>